<accession>A0AAD2K6C3</accession>
<name>A0AAD2K6C3_9AGAR</name>
<evidence type="ECO:0000313" key="2">
    <source>
        <dbReference type="EMBL" id="CAK5281424.1"/>
    </source>
</evidence>
<keyword evidence="1" id="KW-0732">Signal</keyword>
<dbReference type="AlphaFoldDB" id="A0AAD2K6C3"/>
<evidence type="ECO:0000256" key="1">
    <source>
        <dbReference type="SAM" id="SignalP"/>
    </source>
</evidence>
<keyword evidence="3" id="KW-1185">Reference proteome</keyword>
<gene>
    <name evidence="2" type="ORF">MYCIT1_LOCUS32539</name>
</gene>
<dbReference type="EMBL" id="CAVNYO010000444">
    <property type="protein sequence ID" value="CAK5281424.1"/>
    <property type="molecule type" value="Genomic_DNA"/>
</dbReference>
<organism evidence="2 3">
    <name type="scientific">Mycena citricolor</name>
    <dbReference type="NCBI Taxonomy" id="2018698"/>
    <lineage>
        <taxon>Eukaryota</taxon>
        <taxon>Fungi</taxon>
        <taxon>Dikarya</taxon>
        <taxon>Basidiomycota</taxon>
        <taxon>Agaricomycotina</taxon>
        <taxon>Agaricomycetes</taxon>
        <taxon>Agaricomycetidae</taxon>
        <taxon>Agaricales</taxon>
        <taxon>Marasmiineae</taxon>
        <taxon>Mycenaceae</taxon>
        <taxon>Mycena</taxon>
    </lineage>
</organism>
<feature type="signal peptide" evidence="1">
    <location>
        <begin position="1"/>
        <end position="23"/>
    </location>
</feature>
<sequence>MPAWRCFCLEQIVLSVSASVAVAITHVLQVSRDRTAVTLVGPSATPQQLSNGLLASCLYQCWARLDKLDQEQSDTTLAIIKPTVQNLRKAYERIVNPLNLAIRRDLGAVITKLHKLDLGKTADPMAGMNGA</sequence>
<protein>
    <submittedName>
        <fullName evidence="2">Uncharacterized protein</fullName>
    </submittedName>
</protein>
<reference evidence="2" key="1">
    <citation type="submission" date="2023-11" db="EMBL/GenBank/DDBJ databases">
        <authorList>
            <person name="De Vega J J."/>
            <person name="De Vega J J."/>
        </authorList>
    </citation>
    <scope>NUCLEOTIDE SEQUENCE</scope>
</reference>
<comment type="caution">
    <text evidence="2">The sequence shown here is derived from an EMBL/GenBank/DDBJ whole genome shotgun (WGS) entry which is preliminary data.</text>
</comment>
<dbReference type="Proteomes" id="UP001295794">
    <property type="component" value="Unassembled WGS sequence"/>
</dbReference>
<feature type="non-terminal residue" evidence="2">
    <location>
        <position position="1"/>
    </location>
</feature>
<evidence type="ECO:0000313" key="3">
    <source>
        <dbReference type="Proteomes" id="UP001295794"/>
    </source>
</evidence>
<proteinExistence type="predicted"/>
<feature type="chain" id="PRO_5042208561" evidence="1">
    <location>
        <begin position="24"/>
        <end position="131"/>
    </location>
</feature>